<evidence type="ECO:0000256" key="2">
    <source>
        <dbReference type="ARBA" id="ARBA00022737"/>
    </source>
</evidence>
<sequence length="395" mass="43611">MNFKFSTFVALLIGRALAETECWSTSFGYPCCQSKDTTISLTEFGTGNQYGIENGRFCGITDLQLCPRGEKYKCCKKCKVVYTDNYLWGAEHNEWCSIPYSCNLNIEDYKKTTTTTTTTTVKPTTTTTTTTTTNEPAEPTETIGQCAKEYEYCGGTEHPDAPTCCEQGSTCDRRYAKFHQCIPDYLYYQPPPPPPFNDGCARAYDYCGGNGYPNCCAPGFKCTLNSMNRMQCLEDPSQPPPQQQYDPNRPPMPFTTTTTTTTKPTPTECAEAYYPCGGSKFTEATNCCKAGLVCDISNPSYFICVPEDEAILIRTTTINEPKPTSTIPAITTKKTTIKTTTKVKTTTTKTSKPTDEICIPEYGQCGGIGYVGPTNCCNSGRCVARSSYYYQCTPI</sequence>
<reference evidence="8 9" key="1">
    <citation type="submission" date="2016-08" db="EMBL/GenBank/DDBJ databases">
        <title>Genomes of anaerobic fungi encode conserved fungal cellulosomes for biomass hydrolysis.</title>
        <authorList>
            <consortium name="DOE Joint Genome Institute"/>
            <person name="Haitjema C.H."/>
            <person name="Gilmore S.P."/>
            <person name="Henske J.K."/>
            <person name="Solomon K.V."/>
            <person name="De Groot R."/>
            <person name="Kuo A."/>
            <person name="Mondo S.J."/>
            <person name="Salamov A.A."/>
            <person name="Labutti K."/>
            <person name="Zhao Z."/>
            <person name="Chiniquy J."/>
            <person name="Barry K."/>
            <person name="Brewer H.M."/>
            <person name="Purvine S.O."/>
            <person name="Wright A.T."/>
            <person name="Boxma B."/>
            <person name="Van Alen T."/>
            <person name="Hackstein J.H."/>
            <person name="Baker S.E."/>
            <person name="Grigoriev I.V."/>
            <person name="O'Malley M.A."/>
        </authorList>
    </citation>
    <scope>NUCLEOTIDE SEQUENCE [LARGE SCALE GENOMIC DNA]</scope>
    <source>
        <strain evidence="9">finn</strain>
    </source>
</reference>
<dbReference type="STRING" id="1754191.A0A1Y1VET9"/>
<dbReference type="PROSITE" id="PS51164">
    <property type="entry name" value="CBM1_2"/>
    <property type="match status" value="1"/>
</dbReference>
<evidence type="ECO:0008006" key="10">
    <source>
        <dbReference type="Google" id="ProtNLM"/>
    </source>
</evidence>
<keyword evidence="9" id="KW-1185">Reference proteome</keyword>
<feature type="compositionally biased region" description="Pro residues" evidence="4">
    <location>
        <begin position="237"/>
        <end position="253"/>
    </location>
</feature>
<dbReference type="InterPro" id="IPR009034">
    <property type="entry name" value="Dockerin_dom_fun_sf"/>
</dbReference>
<dbReference type="SMART" id="SM00236">
    <property type="entry name" value="fCBD"/>
    <property type="match status" value="4"/>
</dbReference>
<feature type="region of interest" description="Disordered" evidence="4">
    <location>
        <begin position="233"/>
        <end position="263"/>
    </location>
</feature>
<dbReference type="InterPro" id="IPR000254">
    <property type="entry name" value="CBD"/>
</dbReference>
<gene>
    <name evidence="8" type="ORF">BCR36DRAFT_17739</name>
</gene>
<feature type="region of interest" description="Disordered" evidence="4">
    <location>
        <begin position="117"/>
        <end position="139"/>
    </location>
</feature>
<dbReference type="OrthoDB" id="2586582at2759"/>
<feature type="domain" description="CBM10" evidence="7">
    <location>
        <begin position="21"/>
        <end position="61"/>
    </location>
</feature>
<proteinExistence type="predicted"/>
<feature type="domain" description="CBM10" evidence="7">
    <location>
        <begin position="65"/>
        <end position="99"/>
    </location>
</feature>
<dbReference type="PROSITE" id="PS00562">
    <property type="entry name" value="CBM1_1"/>
    <property type="match status" value="1"/>
</dbReference>
<keyword evidence="1 5" id="KW-0732">Signal</keyword>
<dbReference type="Pfam" id="PF00734">
    <property type="entry name" value="CBM_1"/>
    <property type="match status" value="1"/>
</dbReference>
<evidence type="ECO:0000259" key="6">
    <source>
        <dbReference type="PROSITE" id="PS51164"/>
    </source>
</evidence>
<evidence type="ECO:0000256" key="1">
    <source>
        <dbReference type="ARBA" id="ARBA00022729"/>
    </source>
</evidence>
<dbReference type="InterPro" id="IPR002883">
    <property type="entry name" value="CBM10/Dockerin_dom"/>
</dbReference>
<dbReference type="AlphaFoldDB" id="A0A1Y1VET9"/>
<evidence type="ECO:0000313" key="9">
    <source>
        <dbReference type="Proteomes" id="UP000193719"/>
    </source>
</evidence>
<name>A0A1Y1VET9_9FUNG</name>
<dbReference type="GO" id="GO:0005975">
    <property type="term" value="P:carbohydrate metabolic process"/>
    <property type="evidence" value="ECO:0007669"/>
    <property type="project" value="InterPro"/>
</dbReference>
<evidence type="ECO:0000256" key="4">
    <source>
        <dbReference type="SAM" id="MobiDB-lite"/>
    </source>
</evidence>
<reference evidence="8 9" key="2">
    <citation type="submission" date="2016-08" db="EMBL/GenBank/DDBJ databases">
        <title>Pervasive Adenine N6-methylation of Active Genes in Fungi.</title>
        <authorList>
            <consortium name="DOE Joint Genome Institute"/>
            <person name="Mondo S.J."/>
            <person name="Dannebaum R.O."/>
            <person name="Kuo R.C."/>
            <person name="Labutti K."/>
            <person name="Haridas S."/>
            <person name="Kuo A."/>
            <person name="Salamov A."/>
            <person name="Ahrendt S.R."/>
            <person name="Lipzen A."/>
            <person name="Sullivan W."/>
            <person name="Andreopoulos W.B."/>
            <person name="Clum A."/>
            <person name="Lindquist E."/>
            <person name="Daum C."/>
            <person name="Ramamoorthy G.K."/>
            <person name="Gryganskyi A."/>
            <person name="Culley D."/>
            <person name="Magnuson J.K."/>
            <person name="James T.Y."/>
            <person name="O'Malley M.A."/>
            <person name="Stajich J.E."/>
            <person name="Spatafora J.W."/>
            <person name="Visel A."/>
            <person name="Grigoriev I.V."/>
        </authorList>
    </citation>
    <scope>NUCLEOTIDE SEQUENCE [LARGE SCALE GENOMIC DNA]</scope>
    <source>
        <strain evidence="9">finn</strain>
    </source>
</reference>
<dbReference type="SUPFAM" id="SSF64571">
    <property type="entry name" value="Cellulose docking domain, dockering"/>
    <property type="match status" value="2"/>
</dbReference>
<protein>
    <recommendedName>
        <fullName evidence="10">CBM1 domain-containing protein</fullName>
    </recommendedName>
</protein>
<evidence type="ECO:0000313" key="8">
    <source>
        <dbReference type="EMBL" id="ORX54308.1"/>
    </source>
</evidence>
<accession>A0A1Y1VET9</accession>
<feature type="compositionally biased region" description="Low complexity" evidence="4">
    <location>
        <begin position="254"/>
        <end position="263"/>
    </location>
</feature>
<comment type="caution">
    <text evidence="8">The sequence shown here is derived from an EMBL/GenBank/DDBJ whole genome shotgun (WGS) entry which is preliminary data.</text>
</comment>
<dbReference type="GO" id="GO:0030248">
    <property type="term" value="F:cellulose binding"/>
    <property type="evidence" value="ECO:0007669"/>
    <property type="project" value="InterPro"/>
</dbReference>
<dbReference type="InterPro" id="IPR035971">
    <property type="entry name" value="CBD_sf"/>
</dbReference>
<dbReference type="SUPFAM" id="SSF57180">
    <property type="entry name" value="Cellulose-binding domain"/>
    <property type="match status" value="1"/>
</dbReference>
<evidence type="ECO:0000259" key="7">
    <source>
        <dbReference type="PROSITE" id="PS51763"/>
    </source>
</evidence>
<dbReference type="GO" id="GO:0005576">
    <property type="term" value="C:extracellular region"/>
    <property type="evidence" value="ECO:0007669"/>
    <property type="project" value="InterPro"/>
</dbReference>
<dbReference type="PROSITE" id="PS51763">
    <property type="entry name" value="CBM10"/>
    <property type="match status" value="2"/>
</dbReference>
<dbReference type="GO" id="GO:0016787">
    <property type="term" value="F:hydrolase activity"/>
    <property type="evidence" value="ECO:0007669"/>
    <property type="project" value="UniProtKB-KW"/>
</dbReference>
<evidence type="ECO:0000256" key="5">
    <source>
        <dbReference type="SAM" id="SignalP"/>
    </source>
</evidence>
<feature type="signal peptide" evidence="5">
    <location>
        <begin position="1"/>
        <end position="18"/>
    </location>
</feature>
<dbReference type="Gene3D" id="3.90.1220.10">
    <property type="entry name" value="Cellulose docking domain, dockering"/>
    <property type="match status" value="2"/>
</dbReference>
<dbReference type="Pfam" id="PF02013">
    <property type="entry name" value="CBM_10"/>
    <property type="match status" value="2"/>
</dbReference>
<evidence type="ECO:0000256" key="3">
    <source>
        <dbReference type="ARBA" id="ARBA00022801"/>
    </source>
</evidence>
<organism evidence="8 9">
    <name type="scientific">Piromyces finnis</name>
    <dbReference type="NCBI Taxonomy" id="1754191"/>
    <lineage>
        <taxon>Eukaryota</taxon>
        <taxon>Fungi</taxon>
        <taxon>Fungi incertae sedis</taxon>
        <taxon>Chytridiomycota</taxon>
        <taxon>Chytridiomycota incertae sedis</taxon>
        <taxon>Neocallimastigomycetes</taxon>
        <taxon>Neocallimastigales</taxon>
        <taxon>Neocallimastigaceae</taxon>
        <taxon>Piromyces</taxon>
    </lineage>
</organism>
<feature type="chain" id="PRO_5010997857" description="CBM1 domain-containing protein" evidence="5">
    <location>
        <begin position="19"/>
        <end position="395"/>
    </location>
</feature>
<feature type="domain" description="CBM1" evidence="6">
    <location>
        <begin position="357"/>
        <end position="393"/>
    </location>
</feature>
<dbReference type="Proteomes" id="UP000193719">
    <property type="component" value="Unassembled WGS sequence"/>
</dbReference>
<keyword evidence="2" id="KW-0677">Repeat</keyword>
<dbReference type="EMBL" id="MCFH01000011">
    <property type="protein sequence ID" value="ORX54308.1"/>
    <property type="molecule type" value="Genomic_DNA"/>
</dbReference>
<keyword evidence="3" id="KW-0378">Hydrolase</keyword>